<dbReference type="Proteomes" id="UP000450457">
    <property type="component" value="Unassembled WGS sequence"/>
</dbReference>
<sequence>MERVKKMNERVVLGAGPYDNNPGWIHTQEYELDLLNERTWQDKFEPASLSALLAEHVWEHLTKDEGYQVAAICWKYLKPGGYLRCAVPDGYFPDKSYQANVQVGGPGPLDHPAASHQVVFHYQSLTEVFEKAGFRVNLLEYHDEQGRFHEHEWKGADGVIYRSKQYDPRNQHGRLAAPSLILDAIKE</sequence>
<comment type="caution">
    <text evidence="1">The sequence shown here is derived from an EMBL/GenBank/DDBJ whole genome shotgun (WGS) entry which is preliminary data.</text>
</comment>
<dbReference type="AlphaFoldDB" id="A0A845F9E5"/>
<dbReference type="InterPro" id="IPR029063">
    <property type="entry name" value="SAM-dependent_MTases_sf"/>
</dbReference>
<dbReference type="OrthoDB" id="64188at2"/>
<evidence type="ECO:0000313" key="2">
    <source>
        <dbReference type="Proteomes" id="UP000450457"/>
    </source>
</evidence>
<keyword evidence="1" id="KW-0808">Transferase</keyword>
<gene>
    <name evidence="1" type="ORF">GLW00_06295</name>
</gene>
<evidence type="ECO:0000313" key="1">
    <source>
        <dbReference type="EMBL" id="MYL70448.1"/>
    </source>
</evidence>
<dbReference type="SUPFAM" id="SSF53335">
    <property type="entry name" value="S-adenosyl-L-methionine-dependent methyltransferases"/>
    <property type="match status" value="1"/>
</dbReference>
<organism evidence="1 2">
    <name type="scientific">Halobacillus litoralis</name>
    <dbReference type="NCBI Taxonomy" id="45668"/>
    <lineage>
        <taxon>Bacteria</taxon>
        <taxon>Bacillati</taxon>
        <taxon>Bacillota</taxon>
        <taxon>Bacilli</taxon>
        <taxon>Bacillales</taxon>
        <taxon>Bacillaceae</taxon>
        <taxon>Halobacillus</taxon>
    </lineage>
</organism>
<reference evidence="1 2" key="1">
    <citation type="submission" date="2019-11" db="EMBL/GenBank/DDBJ databases">
        <title>Genome sequences of 17 halophilic strains isolated from different environments.</title>
        <authorList>
            <person name="Furrow R.E."/>
        </authorList>
    </citation>
    <scope>NUCLEOTIDE SEQUENCE [LARGE SCALE GENOMIC DNA]</scope>
    <source>
        <strain evidence="1 2">SL-4</strain>
    </source>
</reference>
<dbReference type="EMBL" id="WMFA01000002">
    <property type="protein sequence ID" value="MYL70448.1"/>
    <property type="molecule type" value="Genomic_DNA"/>
</dbReference>
<name>A0A845F9E5_9BACI</name>
<dbReference type="Gene3D" id="3.40.50.150">
    <property type="entry name" value="Vaccinia Virus protein VP39"/>
    <property type="match status" value="1"/>
</dbReference>
<dbReference type="GO" id="GO:0032259">
    <property type="term" value="P:methylation"/>
    <property type="evidence" value="ECO:0007669"/>
    <property type="project" value="UniProtKB-KW"/>
</dbReference>
<protein>
    <submittedName>
        <fullName evidence="1">SAM-dependent methyltransferase</fullName>
    </submittedName>
</protein>
<keyword evidence="1" id="KW-0489">Methyltransferase</keyword>
<accession>A0A845F9E5</accession>
<dbReference type="GO" id="GO:0008168">
    <property type="term" value="F:methyltransferase activity"/>
    <property type="evidence" value="ECO:0007669"/>
    <property type="project" value="UniProtKB-KW"/>
</dbReference>
<proteinExistence type="predicted"/>